<dbReference type="RefSeq" id="WP_404748652.1">
    <property type="nucleotide sequence ID" value="NZ_JBFACG010000032.1"/>
</dbReference>
<proteinExistence type="predicted"/>
<protein>
    <submittedName>
        <fullName evidence="1">Uncharacterized protein</fullName>
    </submittedName>
</protein>
<dbReference type="Proteomes" id="UP001620295">
    <property type="component" value="Unassembled WGS sequence"/>
</dbReference>
<accession>A0ABW8M1Y7</accession>
<sequence length="63" mass="6327">MTHAFVKVERRQLGAGVRALAADDDPGAVGVAGQVDRAGQFRDLGSATQAARPGPVPSASLVG</sequence>
<dbReference type="EMBL" id="JBJDQH010000023">
    <property type="protein sequence ID" value="MFK4272183.1"/>
    <property type="molecule type" value="Genomic_DNA"/>
</dbReference>
<evidence type="ECO:0000313" key="1">
    <source>
        <dbReference type="EMBL" id="MFK4272183.1"/>
    </source>
</evidence>
<organism evidence="1 2">
    <name type="scientific">Streptomyces milbemycinicus</name>
    <dbReference type="NCBI Taxonomy" id="476552"/>
    <lineage>
        <taxon>Bacteria</taxon>
        <taxon>Bacillati</taxon>
        <taxon>Actinomycetota</taxon>
        <taxon>Actinomycetes</taxon>
        <taxon>Kitasatosporales</taxon>
        <taxon>Streptomycetaceae</taxon>
        <taxon>Streptomyces</taxon>
    </lineage>
</organism>
<comment type="caution">
    <text evidence="1">The sequence shown here is derived from an EMBL/GenBank/DDBJ whole genome shotgun (WGS) entry which is preliminary data.</text>
</comment>
<reference evidence="1 2" key="1">
    <citation type="submission" date="2024-11" db="EMBL/GenBank/DDBJ databases">
        <title>The Natural Products Discovery Center: Release of the First 8490 Sequenced Strains for Exploring Actinobacteria Biosynthetic Diversity.</title>
        <authorList>
            <person name="Kalkreuter E."/>
            <person name="Kautsar S.A."/>
            <person name="Yang D."/>
            <person name="Bader C.D."/>
            <person name="Teijaro C.N."/>
            <person name="Fluegel L."/>
            <person name="Davis C.M."/>
            <person name="Simpson J.R."/>
            <person name="Lauterbach L."/>
            <person name="Steele A.D."/>
            <person name="Gui C."/>
            <person name="Meng S."/>
            <person name="Li G."/>
            <person name="Viehrig K."/>
            <person name="Ye F."/>
            <person name="Su P."/>
            <person name="Kiefer A.F."/>
            <person name="Nichols A."/>
            <person name="Cepeda A.J."/>
            <person name="Yan W."/>
            <person name="Fan B."/>
            <person name="Jiang Y."/>
            <person name="Adhikari A."/>
            <person name="Zheng C.-J."/>
            <person name="Schuster L."/>
            <person name="Cowan T.M."/>
            <person name="Smanski M.J."/>
            <person name="Chevrette M.G."/>
            <person name="De Carvalho L.P.S."/>
            <person name="Shen B."/>
        </authorList>
    </citation>
    <scope>NUCLEOTIDE SEQUENCE [LARGE SCALE GENOMIC DNA]</scope>
    <source>
        <strain evidence="1 2">NPDC020863</strain>
    </source>
</reference>
<keyword evidence="2" id="KW-1185">Reference proteome</keyword>
<gene>
    <name evidence="1" type="ORF">ACI2L5_45965</name>
</gene>
<name>A0ABW8M1Y7_9ACTN</name>
<evidence type="ECO:0000313" key="2">
    <source>
        <dbReference type="Proteomes" id="UP001620295"/>
    </source>
</evidence>